<proteinExistence type="predicted"/>
<feature type="compositionally biased region" description="Basic and acidic residues" evidence="1">
    <location>
        <begin position="43"/>
        <end position="56"/>
    </location>
</feature>
<sequence>MQGKQRANKTHYEVGKKVRETIRELGGAMPKDLPSPGQSIKQIESRQKKSKMLPDD</sequence>
<gene>
    <name evidence="2" type="ORF">SAMN05660284_02615</name>
</gene>
<dbReference type="Proteomes" id="UP000242869">
    <property type="component" value="Unassembled WGS sequence"/>
</dbReference>
<reference evidence="3" key="1">
    <citation type="submission" date="2016-10" db="EMBL/GenBank/DDBJ databases">
        <authorList>
            <person name="Varghese N."/>
            <person name="Submissions S."/>
        </authorList>
    </citation>
    <scope>NUCLEOTIDE SEQUENCE [LARGE SCALE GENOMIC DNA]</scope>
    <source>
        <strain evidence="3">DSM 6150</strain>
    </source>
</reference>
<name>A0A1I5DBD4_9NEIS</name>
<dbReference type="AlphaFoldDB" id="A0A1I5DBD4"/>
<evidence type="ECO:0000313" key="3">
    <source>
        <dbReference type="Proteomes" id="UP000242869"/>
    </source>
</evidence>
<organism evidence="2 3">
    <name type="scientific">Formivibrio citricus</name>
    <dbReference type="NCBI Taxonomy" id="83765"/>
    <lineage>
        <taxon>Bacteria</taxon>
        <taxon>Pseudomonadati</taxon>
        <taxon>Pseudomonadota</taxon>
        <taxon>Betaproteobacteria</taxon>
        <taxon>Neisseriales</taxon>
        <taxon>Chitinibacteraceae</taxon>
        <taxon>Formivibrio</taxon>
    </lineage>
</organism>
<evidence type="ECO:0000256" key="1">
    <source>
        <dbReference type="SAM" id="MobiDB-lite"/>
    </source>
</evidence>
<dbReference type="STRING" id="83765.SAMN05660284_02615"/>
<protein>
    <submittedName>
        <fullName evidence="2">DNA-damage-inducible protein D</fullName>
    </submittedName>
</protein>
<evidence type="ECO:0000313" key="2">
    <source>
        <dbReference type="EMBL" id="SFN96568.1"/>
    </source>
</evidence>
<dbReference type="EMBL" id="FOVE01000024">
    <property type="protein sequence ID" value="SFN96568.1"/>
    <property type="molecule type" value="Genomic_DNA"/>
</dbReference>
<accession>A0A1I5DBD4</accession>
<dbReference type="RefSeq" id="WP_245747937.1">
    <property type="nucleotide sequence ID" value="NZ_FOVE01000024.1"/>
</dbReference>
<feature type="region of interest" description="Disordered" evidence="1">
    <location>
        <begin position="25"/>
        <end position="56"/>
    </location>
</feature>
<keyword evidence="3" id="KW-1185">Reference proteome</keyword>